<dbReference type="EMBL" id="ML996215">
    <property type="protein sequence ID" value="KAF2730521.1"/>
    <property type="molecule type" value="Genomic_DNA"/>
</dbReference>
<comment type="caution">
    <text evidence="2">The sequence shown here is derived from an EMBL/GenBank/DDBJ whole genome shotgun (WGS) entry which is preliminary data.</text>
</comment>
<name>A0A9P4QT92_9PLEO</name>
<sequence length="79" mass="8417">MASRCIQAVAAQILLSLELQSGVTGTVTPYDHLNKPSFIICGKRTTLSTGSRWGKGDVAALVRNKMSSENLVCSSYGAR</sequence>
<protein>
    <recommendedName>
        <fullName evidence="4">Secreted protein</fullName>
    </recommendedName>
</protein>
<keyword evidence="3" id="KW-1185">Reference proteome</keyword>
<feature type="signal peptide" evidence="1">
    <location>
        <begin position="1"/>
        <end position="25"/>
    </location>
</feature>
<evidence type="ECO:0000313" key="3">
    <source>
        <dbReference type="Proteomes" id="UP000799444"/>
    </source>
</evidence>
<evidence type="ECO:0000256" key="1">
    <source>
        <dbReference type="SAM" id="SignalP"/>
    </source>
</evidence>
<keyword evidence="1" id="KW-0732">Signal</keyword>
<dbReference type="Proteomes" id="UP000799444">
    <property type="component" value="Unassembled WGS sequence"/>
</dbReference>
<evidence type="ECO:0000313" key="2">
    <source>
        <dbReference type="EMBL" id="KAF2730521.1"/>
    </source>
</evidence>
<proteinExistence type="predicted"/>
<reference evidence="2" key="1">
    <citation type="journal article" date="2020" name="Stud. Mycol.">
        <title>101 Dothideomycetes genomes: a test case for predicting lifestyles and emergence of pathogens.</title>
        <authorList>
            <person name="Haridas S."/>
            <person name="Albert R."/>
            <person name="Binder M."/>
            <person name="Bloem J."/>
            <person name="Labutti K."/>
            <person name="Salamov A."/>
            <person name="Andreopoulos B."/>
            <person name="Baker S."/>
            <person name="Barry K."/>
            <person name="Bills G."/>
            <person name="Bluhm B."/>
            <person name="Cannon C."/>
            <person name="Castanera R."/>
            <person name="Culley D."/>
            <person name="Daum C."/>
            <person name="Ezra D."/>
            <person name="Gonzalez J."/>
            <person name="Henrissat B."/>
            <person name="Kuo A."/>
            <person name="Liang C."/>
            <person name="Lipzen A."/>
            <person name="Lutzoni F."/>
            <person name="Magnuson J."/>
            <person name="Mondo S."/>
            <person name="Nolan M."/>
            <person name="Ohm R."/>
            <person name="Pangilinan J."/>
            <person name="Park H.-J."/>
            <person name="Ramirez L."/>
            <person name="Alfaro M."/>
            <person name="Sun H."/>
            <person name="Tritt A."/>
            <person name="Yoshinaga Y."/>
            <person name="Zwiers L.-H."/>
            <person name="Turgeon B."/>
            <person name="Goodwin S."/>
            <person name="Spatafora J."/>
            <person name="Crous P."/>
            <person name="Grigoriev I."/>
        </authorList>
    </citation>
    <scope>NUCLEOTIDE SEQUENCE</scope>
    <source>
        <strain evidence="2">CBS 125425</strain>
    </source>
</reference>
<evidence type="ECO:0008006" key="4">
    <source>
        <dbReference type="Google" id="ProtNLM"/>
    </source>
</evidence>
<gene>
    <name evidence="2" type="ORF">EJ04DRAFT_38918</name>
</gene>
<organism evidence="2 3">
    <name type="scientific">Polyplosphaeria fusca</name>
    <dbReference type="NCBI Taxonomy" id="682080"/>
    <lineage>
        <taxon>Eukaryota</taxon>
        <taxon>Fungi</taxon>
        <taxon>Dikarya</taxon>
        <taxon>Ascomycota</taxon>
        <taxon>Pezizomycotina</taxon>
        <taxon>Dothideomycetes</taxon>
        <taxon>Pleosporomycetidae</taxon>
        <taxon>Pleosporales</taxon>
        <taxon>Tetraplosphaeriaceae</taxon>
        <taxon>Polyplosphaeria</taxon>
    </lineage>
</organism>
<accession>A0A9P4QT92</accession>
<dbReference type="AlphaFoldDB" id="A0A9P4QT92"/>
<feature type="chain" id="PRO_5040148616" description="Secreted protein" evidence="1">
    <location>
        <begin position="26"/>
        <end position="79"/>
    </location>
</feature>